<dbReference type="STRING" id="27835.A0A0N4Y8L9"/>
<dbReference type="EMBL" id="UYSL01020797">
    <property type="protein sequence ID" value="VDL76172.1"/>
    <property type="molecule type" value="Genomic_DNA"/>
</dbReference>
<dbReference type="WBParaSite" id="NBR_0001258201-mRNA-1">
    <property type="protein sequence ID" value="NBR_0001258201-mRNA-1"/>
    <property type="gene ID" value="NBR_0001258201"/>
</dbReference>
<gene>
    <name evidence="2" type="ORF">NBR_LOCUS12583</name>
</gene>
<keyword evidence="3" id="KW-1185">Reference proteome</keyword>
<evidence type="ECO:0000256" key="1">
    <source>
        <dbReference type="SAM" id="Phobius"/>
    </source>
</evidence>
<feature type="transmembrane region" description="Helical" evidence="1">
    <location>
        <begin position="62"/>
        <end position="84"/>
    </location>
</feature>
<reference evidence="2 3" key="2">
    <citation type="submission" date="2018-11" db="EMBL/GenBank/DDBJ databases">
        <authorList>
            <consortium name="Pathogen Informatics"/>
        </authorList>
    </citation>
    <scope>NUCLEOTIDE SEQUENCE [LARGE SCALE GENOMIC DNA]</scope>
</reference>
<dbReference type="AlphaFoldDB" id="A0A0N4Y8L9"/>
<feature type="transmembrane region" description="Helical" evidence="1">
    <location>
        <begin position="207"/>
        <end position="227"/>
    </location>
</feature>
<evidence type="ECO:0000313" key="4">
    <source>
        <dbReference type="WBParaSite" id="NBR_0001258201-mRNA-1"/>
    </source>
</evidence>
<dbReference type="PANTHER" id="PTHR31176:SF1">
    <property type="entry name" value="MFS DOMAIN-CONTAINING PROTEIN-RELATED"/>
    <property type="match status" value="1"/>
</dbReference>
<proteinExistence type="predicted"/>
<keyword evidence="1" id="KW-0472">Membrane</keyword>
<dbReference type="Proteomes" id="UP000271162">
    <property type="component" value="Unassembled WGS sequence"/>
</dbReference>
<evidence type="ECO:0000313" key="2">
    <source>
        <dbReference type="EMBL" id="VDL76172.1"/>
    </source>
</evidence>
<organism evidence="4">
    <name type="scientific">Nippostrongylus brasiliensis</name>
    <name type="common">Rat hookworm</name>
    <dbReference type="NCBI Taxonomy" id="27835"/>
    <lineage>
        <taxon>Eukaryota</taxon>
        <taxon>Metazoa</taxon>
        <taxon>Ecdysozoa</taxon>
        <taxon>Nematoda</taxon>
        <taxon>Chromadorea</taxon>
        <taxon>Rhabditida</taxon>
        <taxon>Rhabditina</taxon>
        <taxon>Rhabditomorpha</taxon>
        <taxon>Strongyloidea</taxon>
        <taxon>Heligmosomidae</taxon>
        <taxon>Nippostrongylus</taxon>
    </lineage>
</organism>
<keyword evidence="1" id="KW-1133">Transmembrane helix</keyword>
<dbReference type="Pfam" id="PF05884">
    <property type="entry name" value="ZYG-11_interact"/>
    <property type="match status" value="1"/>
</dbReference>
<sequence length="245" mass="26758">MASAVEVYSACENEIQRDLEEFVETSKDITQTTARILQEAITPTNSQGTVTEKLISMVSETIFAWTSVTSFVAMVGMILGHTVFSSMAASVADGNNAMILACVLLPAFGCLYDEDIRYSDPYKDSEVRYLSLWFALIQGVFVGRSIHNIYVSAQPPMCLTPAAIAVCYGYMPHSAGRNRVALISSSLSAAMVTNLTFGSFSGSLTQAFVSLTFLYVAACGLMQQFIFGNVNRMPKATFDRNNIKY</sequence>
<dbReference type="InterPro" id="IPR008574">
    <property type="entry name" value="Nematodes_ZYG-11_interact"/>
</dbReference>
<dbReference type="OMA" id="YSACENE"/>
<accession>A0A0N4Y8L9</accession>
<name>A0A0N4Y8L9_NIPBR</name>
<keyword evidence="1" id="KW-0812">Transmembrane</keyword>
<evidence type="ECO:0000313" key="3">
    <source>
        <dbReference type="Proteomes" id="UP000271162"/>
    </source>
</evidence>
<feature type="transmembrane region" description="Helical" evidence="1">
    <location>
        <begin position="180"/>
        <end position="201"/>
    </location>
</feature>
<reference evidence="4" key="1">
    <citation type="submission" date="2017-02" db="UniProtKB">
        <authorList>
            <consortium name="WormBaseParasite"/>
        </authorList>
    </citation>
    <scope>IDENTIFICATION</scope>
</reference>
<protein>
    <submittedName>
        <fullName evidence="4">ABC2_membrane_7 domain-containing protein</fullName>
    </submittedName>
</protein>
<dbReference type="PANTHER" id="PTHR31176">
    <property type="entry name" value="MFS DOMAIN-CONTAINING PROTEIN-RELATED"/>
    <property type="match status" value="1"/>
</dbReference>
<feature type="transmembrane region" description="Helical" evidence="1">
    <location>
        <begin position="96"/>
        <end position="115"/>
    </location>
</feature>